<dbReference type="AlphaFoldDB" id="A0A8H7Y7W6"/>
<evidence type="ECO:0000313" key="2">
    <source>
        <dbReference type="Proteomes" id="UP000670092"/>
    </source>
</evidence>
<evidence type="ECO:0000313" key="1">
    <source>
        <dbReference type="EMBL" id="KAG5287454.1"/>
    </source>
</evidence>
<reference evidence="1 2" key="1">
    <citation type="submission" date="2021-01" db="EMBL/GenBank/DDBJ databases">
        <title>Chromosome-level genome assembly of a human fungal pathogen reveals clustering of transcriptionally co-regulated genes.</title>
        <authorList>
            <person name="Voorhies M."/>
            <person name="Cohen S."/>
            <person name="Shea T.P."/>
            <person name="Petrus S."/>
            <person name="Munoz J.F."/>
            <person name="Poplawski S."/>
            <person name="Goldman W.E."/>
            <person name="Michael T."/>
            <person name="Cuomo C.A."/>
            <person name="Sil A."/>
            <person name="Beyhan S."/>
        </authorList>
    </citation>
    <scope>NUCLEOTIDE SEQUENCE [LARGE SCALE GENOMIC DNA]</scope>
    <source>
        <strain evidence="1 2">G184AR</strain>
    </source>
</reference>
<dbReference type="VEuPathDB" id="FungiDB:I7I52_11231"/>
<dbReference type="EMBL" id="JAEVHI010000007">
    <property type="protein sequence ID" value="KAG5287454.1"/>
    <property type="molecule type" value="Genomic_DNA"/>
</dbReference>
<protein>
    <submittedName>
        <fullName evidence="1">Uncharacterized protein</fullName>
    </submittedName>
</protein>
<sequence>MVFNFHWACISPNSGPPSGLNAPRLWLQIYRISDTLKRSLSVHPKVKKLSISPYSIGVDSIGYPFAITSSNHNHLLSNGSNMSSHLPAPTPPMVPALFSSYLFLLWNLSRKTHNKCRKQIPNSTVSSRNMNCALTPLLSLLTITASKYSSELCRLGFAPPSGKITHPP</sequence>
<proteinExistence type="predicted"/>
<dbReference type="Proteomes" id="UP000670092">
    <property type="component" value="Unassembled WGS sequence"/>
</dbReference>
<accession>A0A8H7Y7W6</accession>
<gene>
    <name evidence="1" type="ORF">I7I52_11231</name>
</gene>
<organism evidence="1 2">
    <name type="scientific">Ajellomyces capsulatus</name>
    <name type="common">Darling's disease fungus</name>
    <name type="synonym">Histoplasma capsulatum</name>
    <dbReference type="NCBI Taxonomy" id="5037"/>
    <lineage>
        <taxon>Eukaryota</taxon>
        <taxon>Fungi</taxon>
        <taxon>Dikarya</taxon>
        <taxon>Ascomycota</taxon>
        <taxon>Pezizomycotina</taxon>
        <taxon>Eurotiomycetes</taxon>
        <taxon>Eurotiomycetidae</taxon>
        <taxon>Onygenales</taxon>
        <taxon>Ajellomycetaceae</taxon>
        <taxon>Histoplasma</taxon>
    </lineage>
</organism>
<comment type="caution">
    <text evidence="1">The sequence shown here is derived from an EMBL/GenBank/DDBJ whole genome shotgun (WGS) entry which is preliminary data.</text>
</comment>
<name>A0A8H7Y7W6_AJECA</name>